<evidence type="ECO:0000256" key="4">
    <source>
        <dbReference type="ARBA" id="ARBA00022729"/>
    </source>
</evidence>
<dbReference type="Pfam" id="PF06964">
    <property type="entry name" value="Alpha-L-AF_C"/>
    <property type="match status" value="1"/>
</dbReference>
<reference evidence="9 10" key="1">
    <citation type="submission" date="2015-04" db="EMBL/GenBank/DDBJ databases">
        <title>Whole genome shotgun sequence of Flavihumibacter petaseus NBRC 106054.</title>
        <authorList>
            <person name="Miyazawa S."/>
            <person name="Hosoyama A."/>
            <person name="Hashimoto M."/>
            <person name="Noguchi M."/>
            <person name="Tsuchikane K."/>
            <person name="Ohji S."/>
            <person name="Yamazoe A."/>
            <person name="Ichikawa N."/>
            <person name="Kimura A."/>
            <person name="Fujita N."/>
        </authorList>
    </citation>
    <scope>NUCLEOTIDE SEQUENCE [LARGE SCALE GENOMIC DNA]</scope>
    <source>
        <strain evidence="9 10">NBRC 106054</strain>
    </source>
</reference>
<dbReference type="SUPFAM" id="SSF51011">
    <property type="entry name" value="Glycosyl hydrolase domain"/>
    <property type="match status" value="1"/>
</dbReference>
<evidence type="ECO:0000313" key="9">
    <source>
        <dbReference type="EMBL" id="GAO43868.1"/>
    </source>
</evidence>
<dbReference type="SUPFAM" id="SSF51445">
    <property type="entry name" value="(Trans)glycosidases"/>
    <property type="match status" value="1"/>
</dbReference>
<dbReference type="EC" id="3.2.1.55" evidence="3"/>
<evidence type="ECO:0000256" key="6">
    <source>
        <dbReference type="ARBA" id="ARBA00023180"/>
    </source>
</evidence>
<dbReference type="InterPro" id="IPR013780">
    <property type="entry name" value="Glyco_hydro_b"/>
</dbReference>
<feature type="chain" id="PRO_5002430142" description="non-reducing end alpha-L-arabinofuranosidase" evidence="7">
    <location>
        <begin position="23"/>
        <end position="680"/>
    </location>
</feature>
<dbReference type="Pfam" id="PF22848">
    <property type="entry name" value="ASD1_dom"/>
    <property type="match status" value="1"/>
</dbReference>
<dbReference type="Gene3D" id="2.60.40.1180">
    <property type="entry name" value="Golgi alpha-mannosidase II"/>
    <property type="match status" value="1"/>
</dbReference>
<protein>
    <recommendedName>
        <fullName evidence="3">non-reducing end alpha-L-arabinofuranosidase</fullName>
        <ecNumber evidence="3">3.2.1.55</ecNumber>
    </recommendedName>
</protein>
<keyword evidence="5" id="KW-0378">Hydrolase</keyword>
<feature type="domain" description="Alpha-L-arabinofuranosidase C-terminal" evidence="8">
    <location>
        <begin position="484"/>
        <end position="672"/>
    </location>
</feature>
<dbReference type="Proteomes" id="UP000033121">
    <property type="component" value="Unassembled WGS sequence"/>
</dbReference>
<keyword evidence="6" id="KW-0325">Glycoprotein</keyword>
<dbReference type="InterPro" id="IPR017853">
    <property type="entry name" value="GH"/>
</dbReference>
<evidence type="ECO:0000256" key="1">
    <source>
        <dbReference type="ARBA" id="ARBA00001462"/>
    </source>
</evidence>
<dbReference type="EMBL" id="BBWV01000002">
    <property type="protein sequence ID" value="GAO43868.1"/>
    <property type="molecule type" value="Genomic_DNA"/>
</dbReference>
<dbReference type="SMART" id="SM00813">
    <property type="entry name" value="Alpha-L-AF_C"/>
    <property type="match status" value="1"/>
</dbReference>
<evidence type="ECO:0000256" key="7">
    <source>
        <dbReference type="SAM" id="SignalP"/>
    </source>
</evidence>
<dbReference type="InterPro" id="IPR010720">
    <property type="entry name" value="Alpha-L-AF_C"/>
</dbReference>
<evidence type="ECO:0000256" key="5">
    <source>
        <dbReference type="ARBA" id="ARBA00022801"/>
    </source>
</evidence>
<dbReference type="GO" id="GO:0046556">
    <property type="term" value="F:alpha-L-arabinofuranosidase activity"/>
    <property type="evidence" value="ECO:0007669"/>
    <property type="project" value="UniProtKB-EC"/>
</dbReference>
<evidence type="ECO:0000256" key="2">
    <source>
        <dbReference type="ARBA" id="ARBA00007186"/>
    </source>
</evidence>
<gene>
    <name evidence="9" type="ORF">FPE01S_02_09740</name>
</gene>
<comment type="caution">
    <text evidence="9">The sequence shown here is derived from an EMBL/GenBank/DDBJ whole genome shotgun (WGS) entry which is preliminary data.</text>
</comment>
<dbReference type="InterPro" id="IPR051563">
    <property type="entry name" value="Glycosyl_Hydrolase_51"/>
</dbReference>
<dbReference type="Gene3D" id="3.20.20.80">
    <property type="entry name" value="Glycosidases"/>
    <property type="match status" value="1"/>
</dbReference>
<name>A0A0E9N262_9BACT</name>
<sequence length="680" mass="76290">MRYVKFAGAVMLATVMGTCCMAQVDNRQQEPGIAERKMTRHKKTAATEIAVNVREQVAPIAPTMWGVFFEDINLGADGGIYAEMVKNRSFEFPKPFMGWKVVRQQPIEGDMELVNRPDNVNNPRYLRLKVSSSEAGSFGLINEGFRGMGVKKDLRYDFSVLYRVISGNVVLHVGLRDSLGNVLGENKLILPASNDQWQKGSVSFESAKRELKAQFFVWATGSGVVDIDMVSLFPADTWKNRPGGLRADMVQLLADMKPGFLRFPGGCIVEGYDLSQRYQWKNTVGPVEDRPLLINRWNFEFAHRPTPDYFQTFGLGFFEYFQLAEDIGASPLPILNCGMACQFNTGELVPVENLDPYIQDALDLIEFANGEVSTTWGKVRARMGHPAPFNLRMMGVGNENWGPQYIERLKVFTQAIKAKYPEITLVNSGGTDPSGERFDYLNQTLREMKADVIDEHYYRRPEWFLSNARRYDSYPRNGSKVFAGEYAAQSDKMVSTDNQNNWLTAMSEAAFMTGLERNSAVVQMAAYAPLFAHADGWQWRPDLIWVNNLDIFGTTDYYVQQLFSTNRGNYTVPISMAGEVMAGGDSLYATAAIDSEHQELIIKIVNTGATPQQKTFRLNGLAKANSSGTVQLLSNPEVSVQNSFDQPKRISPQTATVAVRNRQLPYTIAPYAFAVIRVKL</sequence>
<evidence type="ECO:0000313" key="10">
    <source>
        <dbReference type="Proteomes" id="UP000033121"/>
    </source>
</evidence>
<evidence type="ECO:0000256" key="3">
    <source>
        <dbReference type="ARBA" id="ARBA00012670"/>
    </source>
</evidence>
<feature type="signal peptide" evidence="7">
    <location>
        <begin position="1"/>
        <end position="22"/>
    </location>
</feature>
<dbReference type="GO" id="GO:0046373">
    <property type="term" value="P:L-arabinose metabolic process"/>
    <property type="evidence" value="ECO:0007669"/>
    <property type="project" value="InterPro"/>
</dbReference>
<dbReference type="PANTHER" id="PTHR31776:SF0">
    <property type="entry name" value="ALPHA-L-ARABINOFURANOSIDASE 1"/>
    <property type="match status" value="1"/>
</dbReference>
<organism evidence="9 10">
    <name type="scientific">Flavihumibacter petaseus NBRC 106054</name>
    <dbReference type="NCBI Taxonomy" id="1220578"/>
    <lineage>
        <taxon>Bacteria</taxon>
        <taxon>Pseudomonadati</taxon>
        <taxon>Bacteroidota</taxon>
        <taxon>Chitinophagia</taxon>
        <taxon>Chitinophagales</taxon>
        <taxon>Chitinophagaceae</taxon>
        <taxon>Flavihumibacter</taxon>
    </lineage>
</organism>
<accession>A0A0E9N262</accession>
<dbReference type="AlphaFoldDB" id="A0A0E9N262"/>
<evidence type="ECO:0000259" key="8">
    <source>
        <dbReference type="SMART" id="SM00813"/>
    </source>
</evidence>
<keyword evidence="4 7" id="KW-0732">Signal</keyword>
<comment type="catalytic activity">
    <reaction evidence="1">
        <text>Hydrolysis of terminal non-reducing alpha-L-arabinofuranoside residues in alpha-L-arabinosides.</text>
        <dbReference type="EC" id="3.2.1.55"/>
    </reaction>
</comment>
<dbReference type="PANTHER" id="PTHR31776">
    <property type="entry name" value="ALPHA-L-ARABINOFURANOSIDASE 1"/>
    <property type="match status" value="1"/>
</dbReference>
<dbReference type="Gene3D" id="2.60.120.260">
    <property type="entry name" value="Galactose-binding domain-like"/>
    <property type="match status" value="1"/>
</dbReference>
<proteinExistence type="inferred from homology"/>
<dbReference type="STRING" id="1220578.FPE01S_02_09740"/>
<dbReference type="InterPro" id="IPR055235">
    <property type="entry name" value="ASD1_cat"/>
</dbReference>
<dbReference type="RefSeq" id="WP_052955818.1">
    <property type="nucleotide sequence ID" value="NZ_BBWV01000002.1"/>
</dbReference>
<comment type="similarity">
    <text evidence="2">Belongs to the glycosyl hydrolase 51 family.</text>
</comment>
<keyword evidence="10" id="KW-1185">Reference proteome</keyword>